<evidence type="ECO:0000256" key="6">
    <source>
        <dbReference type="ARBA" id="ARBA00058358"/>
    </source>
</evidence>
<comment type="catalytic activity">
    <reaction evidence="7">
        <text>(24S)-24,25-epoxycucurbitadienol + H2O = (24R)-24,25-dihydroxycucurbitadienol</text>
        <dbReference type="Rhea" id="RHEA:81855"/>
        <dbReference type="ChEBI" id="CHEBI:15377"/>
        <dbReference type="ChEBI" id="CHEBI:229949"/>
        <dbReference type="ChEBI" id="CHEBI:229950"/>
    </reaction>
    <physiologicalReaction direction="left-to-right" evidence="7">
        <dbReference type="Rhea" id="RHEA:81856"/>
    </physiologicalReaction>
</comment>
<comment type="pathway">
    <text evidence="1">Secondary metabolite biosynthesis; terpenoid biosynthesis.</text>
</comment>
<evidence type="ECO:0000256" key="3">
    <source>
        <dbReference type="ARBA" id="ARBA00022801"/>
    </source>
</evidence>
<name>A0A7J7N7C9_9MAGN</name>
<dbReference type="PANTHER" id="PTHR43329">
    <property type="entry name" value="EPOXIDE HYDROLASE"/>
    <property type="match status" value="1"/>
</dbReference>
<dbReference type="InterPro" id="IPR000639">
    <property type="entry name" value="Epox_hydrolase-like"/>
</dbReference>
<sequence>MDMNGELKHRTVTTNGISMHIVEKGSGPIVLLIHGFPQLWFSWNYQISELANHGYRVIAPDMRGYGDTDSPSDPALYTLFHLVGDLIGLLDELGGEQVFVVGHDWGAEIAWFLALFRPDKVKALVNMGIPFRPISSSSQIKPVEFLIQMFGQGFYVSQFQEPGRAEKALARYDCLTIMKKFLFIDAPDLLIAPLGVEIIDFLNTPSLLPTWITEEELEFCATKFQKSGFTGALNYYRSMNKNWELTKPWQGAKIMVPTKFIVGNKDTGFISFGTKEYIEGESFKNCVPDLEVVIINGHHFIHQEKAEEVTNEILSFFNKFTSM</sequence>
<dbReference type="Gene3D" id="3.40.50.1820">
    <property type="entry name" value="alpha/beta hydrolase"/>
    <property type="match status" value="1"/>
</dbReference>
<protein>
    <recommendedName>
        <fullName evidence="2">soluble epoxide hydrolase</fullName>
        <ecNumber evidence="2">3.3.2.10</ecNumber>
    </recommendedName>
</protein>
<comment type="similarity">
    <text evidence="4">Belongs to the AB hydrolase superfamily. Epoxide hydrolase family.</text>
</comment>
<dbReference type="EC" id="3.3.2.10" evidence="2"/>
<gene>
    <name evidence="9" type="ORF">GIB67_001383</name>
</gene>
<evidence type="ECO:0000256" key="5">
    <source>
        <dbReference type="ARBA" id="ARBA00051067"/>
    </source>
</evidence>
<dbReference type="InterPro" id="IPR029058">
    <property type="entry name" value="AB_hydrolase_fold"/>
</dbReference>
<dbReference type="GO" id="GO:0004301">
    <property type="term" value="F:epoxide hydrolase activity"/>
    <property type="evidence" value="ECO:0007669"/>
    <property type="project" value="UniProtKB-EC"/>
</dbReference>
<dbReference type="AlphaFoldDB" id="A0A7J7N7C9"/>
<dbReference type="Proteomes" id="UP000541444">
    <property type="component" value="Unassembled WGS sequence"/>
</dbReference>
<evidence type="ECO:0000256" key="4">
    <source>
        <dbReference type="ARBA" id="ARBA00038334"/>
    </source>
</evidence>
<dbReference type="EMBL" id="JACGCM010001002">
    <property type="protein sequence ID" value="KAF6163055.1"/>
    <property type="molecule type" value="Genomic_DNA"/>
</dbReference>
<comment type="catalytic activity">
    <reaction evidence="5">
        <text>an epoxide + H2O = an ethanediol</text>
        <dbReference type="Rhea" id="RHEA:19037"/>
        <dbReference type="ChEBI" id="CHEBI:15377"/>
        <dbReference type="ChEBI" id="CHEBI:32955"/>
        <dbReference type="ChEBI" id="CHEBI:140594"/>
        <dbReference type="EC" id="3.3.2.10"/>
    </reaction>
    <physiologicalReaction direction="left-to-right" evidence="5">
        <dbReference type="Rhea" id="RHEA:19038"/>
    </physiologicalReaction>
</comment>
<dbReference type="Pfam" id="PF00561">
    <property type="entry name" value="Abhydrolase_1"/>
    <property type="match status" value="1"/>
</dbReference>
<evidence type="ECO:0000313" key="10">
    <source>
        <dbReference type="Proteomes" id="UP000541444"/>
    </source>
</evidence>
<comment type="caution">
    <text evidence="9">The sequence shown here is derived from an EMBL/GenBank/DDBJ whole genome shotgun (WGS) entry which is preliminary data.</text>
</comment>
<feature type="domain" description="AB hydrolase-1" evidence="8">
    <location>
        <begin position="28"/>
        <end position="305"/>
    </location>
</feature>
<evidence type="ECO:0000313" key="9">
    <source>
        <dbReference type="EMBL" id="KAF6163055.1"/>
    </source>
</evidence>
<evidence type="ECO:0000256" key="7">
    <source>
        <dbReference type="ARBA" id="ARBA00093212"/>
    </source>
</evidence>
<dbReference type="FunFam" id="3.40.50.1820:FF:000161">
    <property type="entry name" value="Epoxide hydrolase"/>
    <property type="match status" value="1"/>
</dbReference>
<dbReference type="InterPro" id="IPR000073">
    <property type="entry name" value="AB_hydrolase_1"/>
</dbReference>
<evidence type="ECO:0000256" key="2">
    <source>
        <dbReference type="ARBA" id="ARBA00013006"/>
    </source>
</evidence>
<dbReference type="OrthoDB" id="7130006at2759"/>
<evidence type="ECO:0000256" key="1">
    <source>
        <dbReference type="ARBA" id="ARBA00004721"/>
    </source>
</evidence>
<organism evidence="9 10">
    <name type="scientific">Kingdonia uniflora</name>
    <dbReference type="NCBI Taxonomy" id="39325"/>
    <lineage>
        <taxon>Eukaryota</taxon>
        <taxon>Viridiplantae</taxon>
        <taxon>Streptophyta</taxon>
        <taxon>Embryophyta</taxon>
        <taxon>Tracheophyta</taxon>
        <taxon>Spermatophyta</taxon>
        <taxon>Magnoliopsida</taxon>
        <taxon>Ranunculales</taxon>
        <taxon>Circaeasteraceae</taxon>
        <taxon>Kingdonia</taxon>
    </lineage>
</organism>
<keyword evidence="3" id="KW-0378">Hydrolase</keyword>
<dbReference type="PRINTS" id="PR00111">
    <property type="entry name" value="ABHYDROLASE"/>
</dbReference>
<dbReference type="SUPFAM" id="SSF53474">
    <property type="entry name" value="alpha/beta-Hydrolases"/>
    <property type="match status" value="1"/>
</dbReference>
<accession>A0A7J7N7C9</accession>
<reference evidence="9 10" key="1">
    <citation type="journal article" date="2020" name="IScience">
        <title>Genome Sequencing of the Endangered Kingdonia uniflora (Circaeasteraceae, Ranunculales) Reveals Potential Mechanisms of Evolutionary Specialization.</title>
        <authorList>
            <person name="Sun Y."/>
            <person name="Deng T."/>
            <person name="Zhang A."/>
            <person name="Moore M.J."/>
            <person name="Landis J.B."/>
            <person name="Lin N."/>
            <person name="Zhang H."/>
            <person name="Zhang X."/>
            <person name="Huang J."/>
            <person name="Zhang X."/>
            <person name="Sun H."/>
            <person name="Wang H."/>
        </authorList>
    </citation>
    <scope>NUCLEOTIDE SEQUENCE [LARGE SCALE GENOMIC DNA]</scope>
    <source>
        <strain evidence="9">TB1705</strain>
        <tissue evidence="9">Leaf</tissue>
    </source>
</reference>
<keyword evidence="10" id="KW-1185">Reference proteome</keyword>
<proteinExistence type="inferred from homology"/>
<comment type="function">
    <text evidence="6">Epoxide hydrolase involved in the biosynthesis of cucurbitacin and mogroside tetracyclic triterpene natural products (e.g. siamenoside I and mogrosides IV, V and VI). Cucurbitacins have cytotoxic properties and exhibit deterrent taste as a defense barrier against herbivores. Mogrosides are nonsugar highly oxygenated compounds used as high-intensity zero-calorie sweeteners; they also possess pharmacological properties such as regulating immunity, lowering blood sugar and lipid levels, protecting the liver, and acting as antioxidants and antitumor agents. Catalyzes the hydrolysis of aromatic epoxide-containing substrates, such as the conversion of 24,25-epoxycucurbitadienol to 24,25-dihydroxycucurbitadienol.</text>
</comment>
<dbReference type="PRINTS" id="PR00412">
    <property type="entry name" value="EPOXHYDRLASE"/>
</dbReference>
<evidence type="ECO:0000259" key="8">
    <source>
        <dbReference type="Pfam" id="PF00561"/>
    </source>
</evidence>